<sequence length="657" mass="76604">MKQVIVKIIDTTTNKLVRDFSSEDIFETEENQAAKASILLNYEGADDKYGNLMTSSLTFDLLVSDARDGKFYHLYTGSETKYKVELWTNENQLLWQGFLMPDQYSEPYKNGCFFVSMTATDGVGLLRGKEFEGSYYEKENSVIKYITTALRETGLNQELYFAPAIEATNGFRWDEVYVSGNLYREEPKKSDVEFLPSSSMDNMYDVLERLVHDLGCRLFTYDNKWFLIGYNQQHRSSIEFLHYDVNGGYKGRVKQEVSSKKVTFYMNPNLTVVSPWKTVVVSADLDEDNTLVDEKYYKHEGTVFSHDPTQYWKIVGGADIGWTPRDGKWIATWSLPGQLAPDFKASTPTLLGATNFRTEDNVVGSYLELKDRIWIEKSDNMFVLKYFEFELELLSESGLSEKDNYENNEYANVLRYELLLNNEVLRSNFPNSPNYLEDALELDYNDNSYEYKEEVHKNKNFIEKRRNLSGKIKIDKLNIAKSGWLQLRIYPPVIKNIKRPEFHTTAIKKLLIKLIAKKDYEAKRVRQIDYTTKKDVELFHIDNAQDNTHKRFIFKRDGIVEDKSWRVSWKRYGVNESKRYGDAYACMIHDLQPVPHIKIDGDAKGILPPTMLYDFHWMEDKRFIPVRLELNFSEAKTAITMIENVYEEFFKSGGIFG</sequence>
<dbReference type="Proteomes" id="UP000076630">
    <property type="component" value="Unassembled WGS sequence"/>
</dbReference>
<dbReference type="OrthoDB" id="1401148at2"/>
<dbReference type="AlphaFoldDB" id="A0A164A2Y1"/>
<evidence type="ECO:0000313" key="2">
    <source>
        <dbReference type="Proteomes" id="UP000076630"/>
    </source>
</evidence>
<organism evidence="1 2">
    <name type="scientific">Myroides marinus</name>
    <dbReference type="NCBI Taxonomy" id="703342"/>
    <lineage>
        <taxon>Bacteria</taxon>
        <taxon>Pseudomonadati</taxon>
        <taxon>Bacteroidota</taxon>
        <taxon>Flavobacteriia</taxon>
        <taxon>Flavobacteriales</taxon>
        <taxon>Flavobacteriaceae</taxon>
        <taxon>Myroides</taxon>
    </lineage>
</organism>
<reference evidence="1 2" key="1">
    <citation type="submission" date="2016-01" db="EMBL/GenBank/DDBJ databases">
        <title>Whole genome sequencing of Myroides marinus L41.</title>
        <authorList>
            <person name="Hong K.W."/>
        </authorList>
    </citation>
    <scope>NUCLEOTIDE SEQUENCE [LARGE SCALE GENOMIC DNA]</scope>
    <source>
        <strain evidence="1 2">L41</strain>
    </source>
</reference>
<gene>
    <name evidence="1" type="ORF">AV926_04940</name>
</gene>
<protein>
    <submittedName>
        <fullName evidence="1">Uncharacterized protein</fullName>
    </submittedName>
</protein>
<proteinExistence type="predicted"/>
<name>A0A164A2Y1_9FLAO</name>
<comment type="caution">
    <text evidence="1">The sequence shown here is derived from an EMBL/GenBank/DDBJ whole genome shotgun (WGS) entry which is preliminary data.</text>
</comment>
<dbReference type="RefSeq" id="WP_038986934.1">
    <property type="nucleotide sequence ID" value="NZ_JWJO01000037.1"/>
</dbReference>
<accession>A0A164A2Y1</accession>
<keyword evidence="2" id="KW-1185">Reference proteome</keyword>
<dbReference type="EMBL" id="LQNU01000041">
    <property type="protein sequence ID" value="KZE82898.1"/>
    <property type="molecule type" value="Genomic_DNA"/>
</dbReference>
<evidence type="ECO:0000313" key="1">
    <source>
        <dbReference type="EMBL" id="KZE82898.1"/>
    </source>
</evidence>